<gene>
    <name evidence="1" type="ordered locus">Igag_0260</name>
</gene>
<protein>
    <submittedName>
        <fullName evidence="1">Haloacid dehalogenase domain protein hydrolase</fullName>
    </submittedName>
</protein>
<evidence type="ECO:0000313" key="1">
    <source>
        <dbReference type="EMBL" id="ADM27109.1"/>
    </source>
</evidence>
<keyword evidence="2" id="KW-1185">Reference proteome</keyword>
<dbReference type="InterPro" id="IPR041492">
    <property type="entry name" value="HAD_2"/>
</dbReference>
<dbReference type="InterPro" id="IPR050155">
    <property type="entry name" value="HAD-like_hydrolase_sf"/>
</dbReference>
<reference evidence="1 2" key="1">
    <citation type="journal article" date="2010" name="Stand. Genomic Sci.">
        <title>Complete genome sequence of Ignisphaera aggregans type strain (AQ1.S1).</title>
        <authorList>
            <person name="Goker M."/>
            <person name="Held B."/>
            <person name="Lapidus A."/>
            <person name="Nolan M."/>
            <person name="Spring S."/>
            <person name="Yasawong M."/>
            <person name="Lucas S."/>
            <person name="Glavina Del Rio T."/>
            <person name="Tice H."/>
            <person name="Cheng J.F."/>
            <person name="Goodwin L."/>
            <person name="Tapia R."/>
            <person name="Pitluck S."/>
            <person name="Liolios K."/>
            <person name="Ivanova N."/>
            <person name="Mavromatis K."/>
            <person name="Mikhailova N."/>
            <person name="Pati A."/>
            <person name="Chen A."/>
            <person name="Palaniappan K."/>
            <person name="Brambilla E."/>
            <person name="Land M."/>
            <person name="Hauser L."/>
            <person name="Chang Y.J."/>
            <person name="Jeffries C.D."/>
            <person name="Brettin T."/>
            <person name="Detter J.C."/>
            <person name="Han C."/>
            <person name="Rohde M."/>
            <person name="Sikorski J."/>
            <person name="Woyke T."/>
            <person name="Bristow J."/>
            <person name="Eisen J.A."/>
            <person name="Markowitz V."/>
            <person name="Hugenholtz P."/>
            <person name="Kyrpides N.C."/>
            <person name="Klenk H.P."/>
        </authorList>
    </citation>
    <scope>NUCLEOTIDE SEQUENCE [LARGE SCALE GENOMIC DNA]</scope>
    <source>
        <strain evidence="2">DSM 17230 / JCM 13409 / AQ1.S1</strain>
    </source>
</reference>
<dbReference type="GO" id="GO:0006281">
    <property type="term" value="P:DNA repair"/>
    <property type="evidence" value="ECO:0007669"/>
    <property type="project" value="TreeGrafter"/>
</dbReference>
<sequence>MELVKAIVFDIDGTLVYLPVKWNKVLEELINLGITDARSFLAIISRYHGTEIFHRINKIVEDEELKAIEKMVILDDSPTYVKKLCSKYKIGFVTMQSRNVAKKILQLLELDRCSHVVLTREEARTRIEQISKIIGILGVNPSEVLFFGDKIIDAIAAIVNGVKAVIILRGNVNLRISDTDDLEEDLEVLGIPIARDLRMAIEYAKSLKYIE</sequence>
<proteinExistence type="predicted"/>
<accession>E0SQN5</accession>
<dbReference type="PANTHER" id="PTHR43434">
    <property type="entry name" value="PHOSPHOGLYCOLATE PHOSPHATASE"/>
    <property type="match status" value="1"/>
</dbReference>
<evidence type="ECO:0000313" key="2">
    <source>
        <dbReference type="Proteomes" id="UP000001304"/>
    </source>
</evidence>
<dbReference type="BioCyc" id="IAGG583356:GHAH-272-MONOMER"/>
<dbReference type="SUPFAM" id="SSF56784">
    <property type="entry name" value="HAD-like"/>
    <property type="match status" value="1"/>
</dbReference>
<name>E0SQN5_IGNAA</name>
<dbReference type="STRING" id="583356.Igag_0260"/>
<dbReference type="Gene3D" id="3.40.50.1000">
    <property type="entry name" value="HAD superfamily/HAD-like"/>
    <property type="match status" value="1"/>
</dbReference>
<keyword evidence="1" id="KW-0378">Hydrolase</keyword>
<dbReference type="Proteomes" id="UP000001304">
    <property type="component" value="Chromosome"/>
</dbReference>
<dbReference type="InterPro" id="IPR036412">
    <property type="entry name" value="HAD-like_sf"/>
</dbReference>
<dbReference type="EMBL" id="CP002098">
    <property type="protein sequence ID" value="ADM27109.1"/>
    <property type="molecule type" value="Genomic_DNA"/>
</dbReference>
<dbReference type="InterPro" id="IPR023214">
    <property type="entry name" value="HAD_sf"/>
</dbReference>
<dbReference type="KEGG" id="iag:Igag_0260"/>
<dbReference type="GO" id="GO:0008967">
    <property type="term" value="F:phosphoglycolate phosphatase activity"/>
    <property type="evidence" value="ECO:0007669"/>
    <property type="project" value="TreeGrafter"/>
</dbReference>
<dbReference type="AlphaFoldDB" id="E0SQN5"/>
<organism evidence="1 2">
    <name type="scientific">Ignisphaera aggregans (strain DSM 17230 / JCM 13409 / AQ1.S1)</name>
    <dbReference type="NCBI Taxonomy" id="583356"/>
    <lineage>
        <taxon>Archaea</taxon>
        <taxon>Thermoproteota</taxon>
        <taxon>Thermoprotei</taxon>
        <taxon>Desulfurococcales</taxon>
        <taxon>Desulfurococcaceae</taxon>
        <taxon>Ignisphaera</taxon>
    </lineage>
</organism>
<dbReference type="PANTHER" id="PTHR43434:SF1">
    <property type="entry name" value="PHOSPHOGLYCOLATE PHOSPHATASE"/>
    <property type="match status" value="1"/>
</dbReference>
<dbReference type="HOGENOM" id="CLU_1302606_0_0_2"/>
<dbReference type="Pfam" id="PF13419">
    <property type="entry name" value="HAD_2"/>
    <property type="match status" value="1"/>
</dbReference>